<dbReference type="NCBIfam" id="NF004824">
    <property type="entry name" value="PRK06180.1"/>
    <property type="match status" value="1"/>
</dbReference>
<comment type="similarity">
    <text evidence="1 3">Belongs to the short-chain dehydrogenases/reductases (SDR) family.</text>
</comment>
<keyword evidence="2" id="KW-0560">Oxidoreductase</keyword>
<proteinExistence type="inferred from homology"/>
<dbReference type="PROSITE" id="PS00061">
    <property type="entry name" value="ADH_SHORT"/>
    <property type="match status" value="1"/>
</dbReference>
<gene>
    <name evidence="4" type="ORF">FHS16_000052</name>
</gene>
<dbReference type="InterPro" id="IPR020904">
    <property type="entry name" value="Sc_DH/Rdtase_CS"/>
</dbReference>
<dbReference type="Proteomes" id="UP000518605">
    <property type="component" value="Unassembled WGS sequence"/>
</dbReference>
<evidence type="ECO:0000313" key="4">
    <source>
        <dbReference type="EMBL" id="MBB3150020.1"/>
    </source>
</evidence>
<sequence length="273" mass="30190">MSKVWFITGTSTGFGRQFVEQLLQAGDKVVATARTIEAIADFKALSPDHVHIAALDVTNKDQIKSAVQEAVDRFGTIDIVVNNAGYGLYGMMEEYTDEQIRKQFDVNVFGALDVIRATLPTFKKQNSGHYINISSFFGTWAMPPFSIYAASKFAVEGFSEAMSIELAGFGIKTTIVEPAVFATDFLGHSLQHTDRKPEYDPVYKAYDNGISSMKIGDPIKAVKTIIEMVNSENPPLHFPVGSFASHSIRNAFTKRIEEINAWEALSKDADEQD</sequence>
<dbReference type="PRINTS" id="PR00081">
    <property type="entry name" value="GDHRDH"/>
</dbReference>
<dbReference type="InterPro" id="IPR002347">
    <property type="entry name" value="SDR_fam"/>
</dbReference>
<organism evidence="4 5">
    <name type="scientific">Paenibacillus endophyticus</name>
    <dbReference type="NCBI Taxonomy" id="1294268"/>
    <lineage>
        <taxon>Bacteria</taxon>
        <taxon>Bacillati</taxon>
        <taxon>Bacillota</taxon>
        <taxon>Bacilli</taxon>
        <taxon>Bacillales</taxon>
        <taxon>Paenibacillaceae</taxon>
        <taxon>Paenibacillus</taxon>
    </lineage>
</organism>
<protein>
    <submittedName>
        <fullName evidence="4">NAD(P)-dependent dehydrogenase (Short-subunit alcohol dehydrogenase family)</fullName>
    </submittedName>
</protein>
<evidence type="ECO:0000256" key="3">
    <source>
        <dbReference type="RuleBase" id="RU000363"/>
    </source>
</evidence>
<dbReference type="PANTHER" id="PTHR43976:SF16">
    <property type="entry name" value="SHORT-CHAIN DEHYDROGENASE_REDUCTASE FAMILY PROTEIN"/>
    <property type="match status" value="1"/>
</dbReference>
<dbReference type="GO" id="GO:0016491">
    <property type="term" value="F:oxidoreductase activity"/>
    <property type="evidence" value="ECO:0007669"/>
    <property type="project" value="UniProtKB-KW"/>
</dbReference>
<dbReference type="NCBIfam" id="NF006114">
    <property type="entry name" value="PRK08263.1"/>
    <property type="match status" value="1"/>
</dbReference>
<dbReference type="PRINTS" id="PR00080">
    <property type="entry name" value="SDRFAMILY"/>
</dbReference>
<dbReference type="EMBL" id="JACHXW010000001">
    <property type="protein sequence ID" value="MBB3150020.1"/>
    <property type="molecule type" value="Genomic_DNA"/>
</dbReference>
<dbReference type="AlphaFoldDB" id="A0A7W5C2Q6"/>
<evidence type="ECO:0000256" key="2">
    <source>
        <dbReference type="ARBA" id="ARBA00023002"/>
    </source>
</evidence>
<dbReference type="Gene3D" id="3.40.50.720">
    <property type="entry name" value="NAD(P)-binding Rossmann-like Domain"/>
    <property type="match status" value="1"/>
</dbReference>
<name>A0A7W5C2Q6_9BACL</name>
<dbReference type="InterPro" id="IPR036291">
    <property type="entry name" value="NAD(P)-bd_dom_sf"/>
</dbReference>
<dbReference type="Pfam" id="PF00106">
    <property type="entry name" value="adh_short"/>
    <property type="match status" value="1"/>
</dbReference>
<dbReference type="SUPFAM" id="SSF51735">
    <property type="entry name" value="NAD(P)-binding Rossmann-fold domains"/>
    <property type="match status" value="1"/>
</dbReference>
<dbReference type="PANTHER" id="PTHR43976">
    <property type="entry name" value="SHORT CHAIN DEHYDROGENASE"/>
    <property type="match status" value="1"/>
</dbReference>
<evidence type="ECO:0000313" key="5">
    <source>
        <dbReference type="Proteomes" id="UP000518605"/>
    </source>
</evidence>
<evidence type="ECO:0000256" key="1">
    <source>
        <dbReference type="ARBA" id="ARBA00006484"/>
    </source>
</evidence>
<dbReference type="RefSeq" id="WP_183557235.1">
    <property type="nucleotide sequence ID" value="NZ_CBCSLB010000001.1"/>
</dbReference>
<accession>A0A7W5C2Q6</accession>
<comment type="caution">
    <text evidence="4">The sequence shown here is derived from an EMBL/GenBank/DDBJ whole genome shotgun (WGS) entry which is preliminary data.</text>
</comment>
<dbReference type="CDD" id="cd05374">
    <property type="entry name" value="17beta-HSD-like_SDR_c"/>
    <property type="match status" value="1"/>
</dbReference>
<dbReference type="InterPro" id="IPR051911">
    <property type="entry name" value="SDR_oxidoreductase"/>
</dbReference>
<keyword evidence="5" id="KW-1185">Reference proteome</keyword>
<reference evidence="4 5" key="1">
    <citation type="submission" date="2020-08" db="EMBL/GenBank/DDBJ databases">
        <title>Genomic Encyclopedia of Type Strains, Phase III (KMG-III): the genomes of soil and plant-associated and newly described type strains.</title>
        <authorList>
            <person name="Whitman W."/>
        </authorList>
    </citation>
    <scope>NUCLEOTIDE SEQUENCE [LARGE SCALE GENOMIC DNA]</scope>
    <source>
        <strain evidence="4 5">CECT 8234</strain>
    </source>
</reference>